<sequence>MTVFDEIAEKTGDDQWEEWKKEVLGARDEIAAFVAHRRLGGKAKEVIDWFEGSFNFCLQVTFNDGGPDAIIRFPGLGHTTFREEKIANEVQIIKFLREQTTIPVPRLISWGLTEDSPQHFGPFIISDFVEGVHLSDILRDPTDRKRLYLNPKIDGRTLDIIFDQIADILLQLFQFNFDRIGAISKDPTLNIWSVTGRPLTYNMNELATTAFYPVDKFPTAPFESASEYFRSLIYEHKTHLWTQRNLSTNLEDAQERYVARHLFAQLVDKYCIDDCGPFKLFCDDFRPQNMLVDPKTLRITAVLDLEFTNAMPGQYSSEPPWWLLLAGPDSYLFRGRTIEEFVAAYEPCLEQFLQAMQRAERARGTLHVDKPLSSLMRESWLTKRFWFNYAARKPFDVEVLFHNCLNEGGAGAESLDEEARAGLEPFVQMKMKQLRAYDNDCKKFL</sequence>
<accession>A0A6A6D6W9</accession>
<proteinExistence type="predicted"/>
<dbReference type="InterPro" id="IPR002575">
    <property type="entry name" value="Aminoglycoside_PTrfase"/>
</dbReference>
<evidence type="ECO:0000313" key="2">
    <source>
        <dbReference type="EMBL" id="KAF2175224.1"/>
    </source>
</evidence>
<dbReference type="Proteomes" id="UP000800200">
    <property type="component" value="Unassembled WGS sequence"/>
</dbReference>
<dbReference type="SUPFAM" id="SSF56112">
    <property type="entry name" value="Protein kinase-like (PK-like)"/>
    <property type="match status" value="1"/>
</dbReference>
<dbReference type="OrthoDB" id="5412996at2759"/>
<keyword evidence="3" id="KW-1185">Reference proteome</keyword>
<evidence type="ECO:0000259" key="1">
    <source>
        <dbReference type="Pfam" id="PF01636"/>
    </source>
</evidence>
<evidence type="ECO:0000313" key="3">
    <source>
        <dbReference type="Proteomes" id="UP000800200"/>
    </source>
</evidence>
<organism evidence="2 3">
    <name type="scientific">Zopfia rhizophila CBS 207.26</name>
    <dbReference type="NCBI Taxonomy" id="1314779"/>
    <lineage>
        <taxon>Eukaryota</taxon>
        <taxon>Fungi</taxon>
        <taxon>Dikarya</taxon>
        <taxon>Ascomycota</taxon>
        <taxon>Pezizomycotina</taxon>
        <taxon>Dothideomycetes</taxon>
        <taxon>Dothideomycetes incertae sedis</taxon>
        <taxon>Zopfiaceae</taxon>
        <taxon>Zopfia</taxon>
    </lineage>
</organism>
<dbReference type="GO" id="GO:0016740">
    <property type="term" value="F:transferase activity"/>
    <property type="evidence" value="ECO:0007669"/>
    <property type="project" value="UniProtKB-KW"/>
</dbReference>
<protein>
    <submittedName>
        <fullName evidence="2">Phosphotransferase enzyme family protein</fullName>
    </submittedName>
</protein>
<dbReference type="PANTHER" id="PTHR21310:SF37">
    <property type="entry name" value="AMINOGLYCOSIDE PHOSPHOTRANSFERASE DOMAIN-CONTAINING PROTEIN"/>
    <property type="match status" value="1"/>
</dbReference>
<dbReference type="InterPro" id="IPR011009">
    <property type="entry name" value="Kinase-like_dom_sf"/>
</dbReference>
<dbReference type="PANTHER" id="PTHR21310">
    <property type="entry name" value="AMINOGLYCOSIDE PHOSPHOTRANSFERASE-RELATED-RELATED"/>
    <property type="match status" value="1"/>
</dbReference>
<dbReference type="Gene3D" id="3.90.1200.10">
    <property type="match status" value="1"/>
</dbReference>
<dbReference type="EMBL" id="ML994740">
    <property type="protein sequence ID" value="KAF2175224.1"/>
    <property type="molecule type" value="Genomic_DNA"/>
</dbReference>
<keyword evidence="2" id="KW-0808">Transferase</keyword>
<dbReference type="InterPro" id="IPR051678">
    <property type="entry name" value="AGP_Transferase"/>
</dbReference>
<gene>
    <name evidence="2" type="ORF">K469DRAFT_702920</name>
</gene>
<dbReference type="AlphaFoldDB" id="A0A6A6D6W9"/>
<name>A0A6A6D6W9_9PEZI</name>
<reference evidence="2" key="1">
    <citation type="journal article" date="2020" name="Stud. Mycol.">
        <title>101 Dothideomycetes genomes: a test case for predicting lifestyles and emergence of pathogens.</title>
        <authorList>
            <person name="Haridas S."/>
            <person name="Albert R."/>
            <person name="Binder M."/>
            <person name="Bloem J."/>
            <person name="Labutti K."/>
            <person name="Salamov A."/>
            <person name="Andreopoulos B."/>
            <person name="Baker S."/>
            <person name="Barry K."/>
            <person name="Bills G."/>
            <person name="Bluhm B."/>
            <person name="Cannon C."/>
            <person name="Castanera R."/>
            <person name="Culley D."/>
            <person name="Daum C."/>
            <person name="Ezra D."/>
            <person name="Gonzalez J."/>
            <person name="Henrissat B."/>
            <person name="Kuo A."/>
            <person name="Liang C."/>
            <person name="Lipzen A."/>
            <person name="Lutzoni F."/>
            <person name="Magnuson J."/>
            <person name="Mondo S."/>
            <person name="Nolan M."/>
            <person name="Ohm R."/>
            <person name="Pangilinan J."/>
            <person name="Park H.-J."/>
            <person name="Ramirez L."/>
            <person name="Alfaro M."/>
            <person name="Sun H."/>
            <person name="Tritt A."/>
            <person name="Yoshinaga Y."/>
            <person name="Zwiers L.-H."/>
            <person name="Turgeon B."/>
            <person name="Goodwin S."/>
            <person name="Spatafora J."/>
            <person name="Crous P."/>
            <person name="Grigoriev I."/>
        </authorList>
    </citation>
    <scope>NUCLEOTIDE SEQUENCE</scope>
    <source>
        <strain evidence="2">CBS 207.26</strain>
    </source>
</reference>
<feature type="domain" description="Aminoglycoside phosphotransferase" evidence="1">
    <location>
        <begin position="68"/>
        <end position="308"/>
    </location>
</feature>
<dbReference type="Pfam" id="PF01636">
    <property type="entry name" value="APH"/>
    <property type="match status" value="1"/>
</dbReference>